<name>A0ABQ0CC54_9PROT</name>
<feature type="transmembrane region" description="Helical" evidence="1">
    <location>
        <begin position="22"/>
        <end position="44"/>
    </location>
</feature>
<dbReference type="NCBIfam" id="NF047629">
    <property type="entry name" value="SulfCarrDsrE2"/>
    <property type="match status" value="1"/>
</dbReference>
<keyword evidence="1" id="KW-0812">Transmembrane</keyword>
<gene>
    <name evidence="2" type="primary">dsrE2</name>
    <name evidence="2" type="ORF">SIID45300_02817</name>
</gene>
<organism evidence="2 3">
    <name type="scientific">Candidatus Magnetaquiglobus chichijimensis</name>
    <dbReference type="NCBI Taxonomy" id="3141448"/>
    <lineage>
        <taxon>Bacteria</taxon>
        <taxon>Pseudomonadati</taxon>
        <taxon>Pseudomonadota</taxon>
        <taxon>Magnetococcia</taxon>
        <taxon>Magnetococcales</taxon>
        <taxon>Candidatus Magnetaquicoccaceae</taxon>
        <taxon>Candidatus Magnetaquiglobus</taxon>
    </lineage>
</organism>
<dbReference type="Gene3D" id="3.40.1260.10">
    <property type="entry name" value="DsrEFH-like"/>
    <property type="match status" value="1"/>
</dbReference>
<reference evidence="2 3" key="1">
    <citation type="submission" date="2024-05" db="EMBL/GenBank/DDBJ databases">
        <authorList>
            <consortium name="Candidatus Magnetaquicoccaceae bacterium FCR-1 genome sequencing consortium"/>
            <person name="Shimoshige H."/>
            <person name="Shimamura S."/>
            <person name="Taoka A."/>
            <person name="Kobayashi H."/>
            <person name="Maekawa T."/>
        </authorList>
    </citation>
    <scope>NUCLEOTIDE SEQUENCE [LARGE SCALE GENOMIC DNA]</scope>
    <source>
        <strain evidence="2 3">FCR-1</strain>
    </source>
</reference>
<dbReference type="PANTHER" id="PTHR34655">
    <property type="entry name" value="CONSERVED WITHIN P. AEROPHILUM"/>
    <property type="match status" value="1"/>
</dbReference>
<dbReference type="InterPro" id="IPR032836">
    <property type="entry name" value="DsrE2-like"/>
</dbReference>
<protein>
    <submittedName>
        <fullName evidence="2">Sulfur carrier protein DsrE2</fullName>
    </submittedName>
</protein>
<dbReference type="EMBL" id="BAAFGK010000005">
    <property type="protein sequence ID" value="GAB0058468.1"/>
    <property type="molecule type" value="Genomic_DNA"/>
</dbReference>
<evidence type="ECO:0000313" key="2">
    <source>
        <dbReference type="EMBL" id="GAB0058468.1"/>
    </source>
</evidence>
<keyword evidence="1" id="KW-1133">Transmembrane helix</keyword>
<reference evidence="2 3" key="2">
    <citation type="submission" date="2024-09" db="EMBL/GenBank/DDBJ databases">
        <title>Draft genome sequence of Candidatus Magnetaquicoccaceae bacterium FCR-1.</title>
        <authorList>
            <person name="Shimoshige H."/>
            <person name="Shimamura S."/>
            <person name="Taoka A."/>
            <person name="Kobayashi H."/>
            <person name="Maekawa T."/>
        </authorList>
    </citation>
    <scope>NUCLEOTIDE SEQUENCE [LARGE SCALE GENOMIC DNA]</scope>
    <source>
        <strain evidence="2 3">FCR-1</strain>
    </source>
</reference>
<dbReference type="SUPFAM" id="SSF75169">
    <property type="entry name" value="DsrEFH-like"/>
    <property type="match status" value="1"/>
</dbReference>
<proteinExistence type="predicted"/>
<dbReference type="Pfam" id="PF13686">
    <property type="entry name" value="DrsE_2"/>
    <property type="match status" value="1"/>
</dbReference>
<evidence type="ECO:0000313" key="3">
    <source>
        <dbReference type="Proteomes" id="UP001628193"/>
    </source>
</evidence>
<sequence>MAQKRLAIIATKGTLDFAYPPLILATTAAALDYEVTIFWTFYGLQVLKKNRNLKISPLGNPAMPMPVPMPVLVQVLPGMESMATIMMKQKMAGKGVASIDDLMEMAIESDVKMIACQMTVDLFDFKHEELIDGLEYAGAARFFEVAQQADIVLFI</sequence>
<keyword evidence="3" id="KW-1185">Reference proteome</keyword>
<evidence type="ECO:0000256" key="1">
    <source>
        <dbReference type="SAM" id="Phobius"/>
    </source>
</evidence>
<keyword evidence="1" id="KW-0472">Membrane</keyword>
<dbReference type="Proteomes" id="UP001628193">
    <property type="component" value="Unassembled WGS sequence"/>
</dbReference>
<dbReference type="PANTHER" id="PTHR34655:SF2">
    <property type="entry name" value="PEROXIREDOXIN FAMILY PROTEIN"/>
    <property type="match status" value="1"/>
</dbReference>
<accession>A0ABQ0CC54</accession>
<dbReference type="InterPro" id="IPR027396">
    <property type="entry name" value="DsrEFH-like"/>
</dbReference>
<dbReference type="RefSeq" id="WP_420906190.1">
    <property type="nucleotide sequence ID" value="NZ_BAAFGK010000005.1"/>
</dbReference>
<comment type="caution">
    <text evidence="2">The sequence shown here is derived from an EMBL/GenBank/DDBJ whole genome shotgun (WGS) entry which is preliminary data.</text>
</comment>